<evidence type="ECO:0000256" key="2">
    <source>
        <dbReference type="ARBA" id="ARBA00022525"/>
    </source>
</evidence>
<keyword evidence="2" id="KW-0964">Secreted</keyword>
<dbReference type="GO" id="GO:0005576">
    <property type="term" value="C:extracellular region"/>
    <property type="evidence" value="ECO:0007669"/>
    <property type="project" value="UniProtKB-SubCell"/>
</dbReference>
<comment type="subcellular location">
    <subcellularLocation>
        <location evidence="1">Secreted</location>
    </subcellularLocation>
</comment>
<accession>A0A0C9RHZ6</accession>
<evidence type="ECO:0000256" key="3">
    <source>
        <dbReference type="ARBA" id="ARBA00022729"/>
    </source>
</evidence>
<gene>
    <name evidence="4" type="primary">C9orf128</name>
    <name evidence="4" type="ORF">g.7044</name>
</gene>
<dbReference type="InterPro" id="IPR052424">
    <property type="entry name" value="Kielin_Chordin-BMP_Reg"/>
</dbReference>
<name>A0A0C9RHZ6_9HYME</name>
<keyword evidence="3" id="KW-0732">Signal</keyword>
<dbReference type="EMBL" id="GBYB01012802">
    <property type="protein sequence ID" value="JAG82569.1"/>
    <property type="molecule type" value="Transcribed_RNA"/>
</dbReference>
<dbReference type="PANTHER" id="PTHR46698:SF3">
    <property type="entry name" value="TENECTIN ISOFORM 1-RELATED"/>
    <property type="match status" value="1"/>
</dbReference>
<proteinExistence type="predicted"/>
<evidence type="ECO:0000256" key="1">
    <source>
        <dbReference type="ARBA" id="ARBA00004613"/>
    </source>
</evidence>
<dbReference type="PANTHER" id="PTHR46698">
    <property type="entry name" value="CROSSVEINLESS 2"/>
    <property type="match status" value="1"/>
</dbReference>
<organism evidence="4">
    <name type="scientific">Fopius arisanus</name>
    <dbReference type="NCBI Taxonomy" id="64838"/>
    <lineage>
        <taxon>Eukaryota</taxon>
        <taxon>Metazoa</taxon>
        <taxon>Ecdysozoa</taxon>
        <taxon>Arthropoda</taxon>
        <taxon>Hexapoda</taxon>
        <taxon>Insecta</taxon>
        <taxon>Pterygota</taxon>
        <taxon>Neoptera</taxon>
        <taxon>Endopterygota</taxon>
        <taxon>Hymenoptera</taxon>
        <taxon>Apocrita</taxon>
        <taxon>Ichneumonoidea</taxon>
        <taxon>Braconidae</taxon>
        <taxon>Opiinae</taxon>
        <taxon>Fopius</taxon>
    </lineage>
</organism>
<dbReference type="AlphaFoldDB" id="A0A0C9RHZ6"/>
<reference evidence="4" key="1">
    <citation type="submission" date="2015-01" db="EMBL/GenBank/DDBJ databases">
        <title>Transcriptome Assembly of Fopius arisanus.</title>
        <authorList>
            <person name="Geib S."/>
        </authorList>
    </citation>
    <scope>NUCLEOTIDE SEQUENCE</scope>
</reference>
<protein>
    <submittedName>
        <fullName evidence="4">C9orf128 protein</fullName>
    </submittedName>
</protein>
<sequence length="252" mass="28105">MMPYLEHRISTPTTTPLSSDREISMVKPNINIPDELVNKYEDVVITTEETKYSVPSVLSSVDERTEEITTKKLNNHSLISYDDEDVFSFDSMLDLLFSPTTVQPQIDDTSSQISTTENISTPEMISNNVSRISPSNNEASNEKMLLHNAEFDAKVNDSFTFSTFSQANLKNSTLFNKCSIGLTNCTRLKESVPEEDKNEKAAVNTGGGLLKLAGCNIYGRMYRVGRIIVELSTPCLECRCTDLGVQCKQLEC</sequence>
<evidence type="ECO:0000313" key="4">
    <source>
        <dbReference type="EMBL" id="JAG82569.1"/>
    </source>
</evidence>